<dbReference type="EC" id="3.4.21.89" evidence="3 6"/>
<evidence type="ECO:0000256" key="1">
    <source>
        <dbReference type="ARBA" id="ARBA00000677"/>
    </source>
</evidence>
<dbReference type="CDD" id="cd06530">
    <property type="entry name" value="S26_SPase_I"/>
    <property type="match status" value="1"/>
</dbReference>
<dbReference type="InterPro" id="IPR036286">
    <property type="entry name" value="LexA/Signal_pep-like_sf"/>
</dbReference>
<dbReference type="InterPro" id="IPR019758">
    <property type="entry name" value="Pept_S26A_signal_pept_1_CS"/>
</dbReference>
<organism evidence="8 9">
    <name type="scientific">Sphingomonas abietis</name>
    <dbReference type="NCBI Taxonomy" id="3012344"/>
    <lineage>
        <taxon>Bacteria</taxon>
        <taxon>Pseudomonadati</taxon>
        <taxon>Pseudomonadota</taxon>
        <taxon>Alphaproteobacteria</taxon>
        <taxon>Sphingomonadales</taxon>
        <taxon>Sphingomonadaceae</taxon>
        <taxon>Sphingomonas</taxon>
    </lineage>
</organism>
<name>A0ABY7NH71_9SPHN</name>
<dbReference type="PANTHER" id="PTHR43390">
    <property type="entry name" value="SIGNAL PEPTIDASE I"/>
    <property type="match status" value="1"/>
</dbReference>
<dbReference type="PRINTS" id="PR00727">
    <property type="entry name" value="LEADERPTASE"/>
</dbReference>
<dbReference type="NCBIfam" id="TIGR02227">
    <property type="entry name" value="sigpep_I_bact"/>
    <property type="match status" value="1"/>
</dbReference>
<protein>
    <recommendedName>
        <fullName evidence="4 6">Signal peptidase I</fullName>
        <ecNumber evidence="3 6">3.4.21.89</ecNumber>
    </recommendedName>
</protein>
<reference evidence="8 9" key="1">
    <citation type="submission" date="2022-12" db="EMBL/GenBank/DDBJ databases">
        <title>Sphingomonas abieness sp. nov., an endophytic bacterium isolated from Abies koreana.</title>
        <authorList>
            <person name="Jiang L."/>
            <person name="Lee J."/>
        </authorList>
    </citation>
    <scope>NUCLEOTIDE SEQUENCE [LARGE SCALE GENOMIC DNA]</scope>
    <source>
        <strain evidence="9">PAMB 00755</strain>
    </source>
</reference>
<dbReference type="RefSeq" id="WP_270075523.1">
    <property type="nucleotide sequence ID" value="NZ_CP115174.1"/>
</dbReference>
<dbReference type="Proteomes" id="UP001210865">
    <property type="component" value="Chromosome"/>
</dbReference>
<evidence type="ECO:0000256" key="6">
    <source>
        <dbReference type="RuleBase" id="RU362042"/>
    </source>
</evidence>
<proteinExistence type="inferred from homology"/>
<feature type="domain" description="Peptidase S26" evidence="7">
    <location>
        <begin position="3"/>
        <end position="231"/>
    </location>
</feature>
<dbReference type="InterPro" id="IPR000223">
    <property type="entry name" value="Pept_S26A_signal_pept_1"/>
</dbReference>
<evidence type="ECO:0000313" key="8">
    <source>
        <dbReference type="EMBL" id="WBO20873.1"/>
    </source>
</evidence>
<dbReference type="PROSITE" id="PS00761">
    <property type="entry name" value="SPASE_I_3"/>
    <property type="match status" value="1"/>
</dbReference>
<sequence length="259" mass="28581">MRFVLSVALMGLALRCFVIMPRSIPSESMMPRLLVGDYLMVAKWPYGFSRFSLPWAPAGLHGRLFGASPARGDVVVFRAPPDDHADYIKRLIGLPGDRIQMKGGVLWLNGKAVPKVRESDFVIPMAANTECSTIPNVETPYGPGATTEGKPDCRFARYRETLPDGISYDVLDQGDTPQDDTPIFTVPAGHYFMMGDNRDMSADSRFPAVAGDGIGMVPAENLEGRALFTIWSTDGSAHWLNPASWWRALRSNRIGRGFR</sequence>
<comment type="catalytic activity">
    <reaction evidence="1 6">
        <text>Cleavage of hydrophobic, N-terminal signal or leader sequences from secreted and periplasmic proteins.</text>
        <dbReference type="EC" id="3.4.21.89"/>
    </reaction>
</comment>
<accession>A0ABY7NH71</accession>
<evidence type="ECO:0000256" key="5">
    <source>
        <dbReference type="ARBA" id="ARBA00022801"/>
    </source>
</evidence>
<dbReference type="InterPro" id="IPR019757">
    <property type="entry name" value="Pept_S26A_signal_pept_1_Lys-AS"/>
</dbReference>
<comment type="subcellular location">
    <subcellularLocation>
        <location evidence="6">Membrane</location>
        <topology evidence="6">Single-pass type II membrane protein</topology>
    </subcellularLocation>
</comment>
<dbReference type="SUPFAM" id="SSF51306">
    <property type="entry name" value="LexA/Signal peptidase"/>
    <property type="match status" value="1"/>
</dbReference>
<keyword evidence="6" id="KW-0645">Protease</keyword>
<evidence type="ECO:0000313" key="9">
    <source>
        <dbReference type="Proteomes" id="UP001210865"/>
    </source>
</evidence>
<dbReference type="EMBL" id="CP115174">
    <property type="protein sequence ID" value="WBO20873.1"/>
    <property type="molecule type" value="Genomic_DNA"/>
</dbReference>
<dbReference type="PROSITE" id="PS00760">
    <property type="entry name" value="SPASE_I_2"/>
    <property type="match status" value="1"/>
</dbReference>
<evidence type="ECO:0000256" key="2">
    <source>
        <dbReference type="ARBA" id="ARBA00009370"/>
    </source>
</evidence>
<dbReference type="Gene3D" id="2.10.109.10">
    <property type="entry name" value="Umud Fragment, subunit A"/>
    <property type="match status" value="1"/>
</dbReference>
<gene>
    <name evidence="8" type="primary">lepB</name>
    <name evidence="8" type="ORF">PBT88_11685</name>
</gene>
<dbReference type="InterPro" id="IPR019533">
    <property type="entry name" value="Peptidase_S26"/>
</dbReference>
<evidence type="ECO:0000256" key="3">
    <source>
        <dbReference type="ARBA" id="ARBA00013208"/>
    </source>
</evidence>
<keyword evidence="9" id="KW-1185">Reference proteome</keyword>
<comment type="similarity">
    <text evidence="2 6">Belongs to the peptidase S26 family.</text>
</comment>
<dbReference type="PANTHER" id="PTHR43390:SF1">
    <property type="entry name" value="CHLOROPLAST PROCESSING PEPTIDASE"/>
    <property type="match status" value="1"/>
</dbReference>
<keyword evidence="5 6" id="KW-0378">Hydrolase</keyword>
<evidence type="ECO:0000259" key="7">
    <source>
        <dbReference type="Pfam" id="PF10502"/>
    </source>
</evidence>
<evidence type="ECO:0000256" key="4">
    <source>
        <dbReference type="ARBA" id="ARBA00019232"/>
    </source>
</evidence>
<dbReference type="GO" id="GO:0009003">
    <property type="term" value="F:signal peptidase activity"/>
    <property type="evidence" value="ECO:0007669"/>
    <property type="project" value="UniProtKB-EC"/>
</dbReference>
<dbReference type="Pfam" id="PF10502">
    <property type="entry name" value="Peptidase_S26"/>
    <property type="match status" value="1"/>
</dbReference>